<accession>A0AAE0TP26</accession>
<gene>
    <name evidence="1" type="ORF">CHS0354_011072</name>
</gene>
<reference evidence="1" key="3">
    <citation type="submission" date="2023-05" db="EMBL/GenBank/DDBJ databases">
        <authorList>
            <person name="Smith C.H."/>
        </authorList>
    </citation>
    <scope>NUCLEOTIDE SEQUENCE</scope>
    <source>
        <strain evidence="1">CHS0354</strain>
        <tissue evidence="1">Mantle</tissue>
    </source>
</reference>
<reference evidence="1" key="2">
    <citation type="journal article" date="2021" name="Genome Biol. Evol.">
        <title>Developing a high-quality reference genome for a parasitic bivalve with doubly uniparental inheritance (Bivalvia: Unionida).</title>
        <authorList>
            <person name="Smith C.H."/>
        </authorList>
    </citation>
    <scope>NUCLEOTIDE SEQUENCE</scope>
    <source>
        <strain evidence="1">CHS0354</strain>
        <tissue evidence="1">Mantle</tissue>
    </source>
</reference>
<evidence type="ECO:0000313" key="1">
    <source>
        <dbReference type="EMBL" id="KAK3612353.1"/>
    </source>
</evidence>
<sequence length="68" mass="7809">MAVGGIAIEDAIDYTPNSETAFSLFQNMSIWFRSLPMLLFSRHRSGWKMDMRSSKLTTIQNFFSADKI</sequence>
<dbReference type="AlphaFoldDB" id="A0AAE0TP26"/>
<dbReference type="Proteomes" id="UP001195483">
    <property type="component" value="Unassembled WGS sequence"/>
</dbReference>
<protein>
    <submittedName>
        <fullName evidence="1">Uncharacterized protein</fullName>
    </submittedName>
</protein>
<name>A0AAE0TP26_9BIVA</name>
<reference evidence="1" key="1">
    <citation type="journal article" date="2021" name="Genome Biol. Evol.">
        <title>A High-Quality Reference Genome for a Parasitic Bivalve with Doubly Uniparental Inheritance (Bivalvia: Unionida).</title>
        <authorList>
            <person name="Smith C.H."/>
        </authorList>
    </citation>
    <scope>NUCLEOTIDE SEQUENCE</scope>
    <source>
        <strain evidence="1">CHS0354</strain>
    </source>
</reference>
<comment type="caution">
    <text evidence="1">The sequence shown here is derived from an EMBL/GenBank/DDBJ whole genome shotgun (WGS) entry which is preliminary data.</text>
</comment>
<proteinExistence type="predicted"/>
<keyword evidence="2" id="KW-1185">Reference proteome</keyword>
<organism evidence="1 2">
    <name type="scientific">Potamilus streckersoni</name>
    <dbReference type="NCBI Taxonomy" id="2493646"/>
    <lineage>
        <taxon>Eukaryota</taxon>
        <taxon>Metazoa</taxon>
        <taxon>Spiralia</taxon>
        <taxon>Lophotrochozoa</taxon>
        <taxon>Mollusca</taxon>
        <taxon>Bivalvia</taxon>
        <taxon>Autobranchia</taxon>
        <taxon>Heteroconchia</taxon>
        <taxon>Palaeoheterodonta</taxon>
        <taxon>Unionida</taxon>
        <taxon>Unionoidea</taxon>
        <taxon>Unionidae</taxon>
        <taxon>Ambleminae</taxon>
        <taxon>Lampsilini</taxon>
        <taxon>Potamilus</taxon>
    </lineage>
</organism>
<evidence type="ECO:0000313" key="2">
    <source>
        <dbReference type="Proteomes" id="UP001195483"/>
    </source>
</evidence>
<dbReference type="EMBL" id="JAEAOA010000686">
    <property type="protein sequence ID" value="KAK3612353.1"/>
    <property type="molecule type" value="Genomic_DNA"/>
</dbReference>